<keyword evidence="1" id="KW-0732">Signal</keyword>
<protein>
    <submittedName>
        <fullName evidence="2">Uncharacterized protein</fullName>
    </submittedName>
</protein>
<gene>
    <name evidence="2" type="ORF">HUW51_15130</name>
</gene>
<name>A0A7G7GA04_9BACT</name>
<dbReference type="AlphaFoldDB" id="A0A7G7GA04"/>
<dbReference type="KEGG" id="aswu:HUW51_15130"/>
<feature type="chain" id="PRO_5028888122" evidence="1">
    <location>
        <begin position="20"/>
        <end position="202"/>
    </location>
</feature>
<evidence type="ECO:0000313" key="2">
    <source>
        <dbReference type="EMBL" id="QNF33988.1"/>
    </source>
</evidence>
<organism evidence="2 3">
    <name type="scientific">Adhaeribacter swui</name>
    <dbReference type="NCBI Taxonomy" id="2086471"/>
    <lineage>
        <taxon>Bacteria</taxon>
        <taxon>Pseudomonadati</taxon>
        <taxon>Bacteroidota</taxon>
        <taxon>Cytophagia</taxon>
        <taxon>Cytophagales</taxon>
        <taxon>Hymenobacteraceae</taxon>
        <taxon>Adhaeribacter</taxon>
    </lineage>
</organism>
<accession>A0A7G7GA04</accession>
<dbReference type="EMBL" id="CP055156">
    <property type="protein sequence ID" value="QNF33988.1"/>
    <property type="molecule type" value="Genomic_DNA"/>
</dbReference>
<reference evidence="2 3" key="1">
    <citation type="journal article" date="2018" name="Int. J. Syst. Evol. Microbiol.">
        <title>Adhaeribacter swui sp. nov., isolated from wet mud.</title>
        <authorList>
            <person name="Kim D.U."/>
            <person name="Kim K.W."/>
            <person name="Kang M.S."/>
            <person name="Kim J.Y."/>
            <person name="Jang J.H."/>
            <person name="Kim M.K."/>
        </authorList>
    </citation>
    <scope>NUCLEOTIDE SEQUENCE [LARGE SCALE GENOMIC DNA]</scope>
    <source>
        <strain evidence="2 3">KCTC 52873</strain>
    </source>
</reference>
<feature type="signal peptide" evidence="1">
    <location>
        <begin position="1"/>
        <end position="19"/>
    </location>
</feature>
<evidence type="ECO:0000256" key="1">
    <source>
        <dbReference type="SAM" id="SignalP"/>
    </source>
</evidence>
<dbReference type="Proteomes" id="UP000515237">
    <property type="component" value="Chromosome"/>
</dbReference>
<evidence type="ECO:0000313" key="3">
    <source>
        <dbReference type="Proteomes" id="UP000515237"/>
    </source>
</evidence>
<sequence>MHRLKIYFIWCCLAAAFIACDKKENASPTANQDYIPTTAGSTWSYGGSMPYILSATGQTKEINGKTYFELETKQGTNISKSYINHEKSVYTAVGLVPNLGDVEVMLLKEETPVGKPWEQTTNFNGVDTKLTFTILEKDVSKVVEGKTYQKVIHVKMTVNYTFMGVDLGSNLASELYFAKGVGLILSDLGTYGQSALLNYDVK</sequence>
<dbReference type="RefSeq" id="WP_185270471.1">
    <property type="nucleotide sequence ID" value="NZ_CP055156.1"/>
</dbReference>
<dbReference type="PROSITE" id="PS51257">
    <property type="entry name" value="PROKAR_LIPOPROTEIN"/>
    <property type="match status" value="1"/>
</dbReference>
<proteinExistence type="predicted"/>
<keyword evidence="3" id="KW-1185">Reference proteome</keyword>